<evidence type="ECO:0000256" key="1">
    <source>
        <dbReference type="SAM" id="MobiDB-lite"/>
    </source>
</evidence>
<name>A0A939C0N1_9ACTN</name>
<protein>
    <submittedName>
        <fullName evidence="2">Uncharacterized protein</fullName>
    </submittedName>
</protein>
<evidence type="ECO:0000313" key="2">
    <source>
        <dbReference type="EMBL" id="MBM9468941.1"/>
    </source>
</evidence>
<gene>
    <name evidence="2" type="ORF">JL106_16775</name>
</gene>
<dbReference type="Proteomes" id="UP000663792">
    <property type="component" value="Unassembled WGS sequence"/>
</dbReference>
<dbReference type="RefSeq" id="WP_205261896.1">
    <property type="nucleotide sequence ID" value="NZ_JAERWK010000021.1"/>
</dbReference>
<accession>A0A939C0N1</accession>
<feature type="region of interest" description="Disordered" evidence="1">
    <location>
        <begin position="1"/>
        <end position="68"/>
    </location>
</feature>
<dbReference type="AlphaFoldDB" id="A0A939C0N1"/>
<keyword evidence="3" id="KW-1185">Reference proteome</keyword>
<reference evidence="2" key="1">
    <citation type="submission" date="2021-01" db="EMBL/GenBank/DDBJ databases">
        <title>YIM 132084 draft genome.</title>
        <authorList>
            <person name="An D."/>
        </authorList>
    </citation>
    <scope>NUCLEOTIDE SEQUENCE</scope>
    <source>
        <strain evidence="2">YIM 132084</strain>
    </source>
</reference>
<dbReference type="EMBL" id="JAERWK010000021">
    <property type="protein sequence ID" value="MBM9468941.1"/>
    <property type="molecule type" value="Genomic_DNA"/>
</dbReference>
<evidence type="ECO:0000313" key="3">
    <source>
        <dbReference type="Proteomes" id="UP000663792"/>
    </source>
</evidence>
<feature type="compositionally biased region" description="Basic and acidic residues" evidence="1">
    <location>
        <begin position="16"/>
        <end position="30"/>
    </location>
</feature>
<comment type="caution">
    <text evidence="2">The sequence shown here is derived from an EMBL/GenBank/DDBJ whole genome shotgun (WGS) entry which is preliminary data.</text>
</comment>
<organism evidence="2 3">
    <name type="scientific">Nakamurella leprariae</name>
    <dbReference type="NCBI Taxonomy" id="2803911"/>
    <lineage>
        <taxon>Bacteria</taxon>
        <taxon>Bacillati</taxon>
        <taxon>Actinomycetota</taxon>
        <taxon>Actinomycetes</taxon>
        <taxon>Nakamurellales</taxon>
        <taxon>Nakamurellaceae</taxon>
        <taxon>Nakamurella</taxon>
    </lineage>
</organism>
<proteinExistence type="predicted"/>
<sequence>MITTLPSRLISGNDGEGMRCADDSRPEVRRSSPAPSGRISFRSPAPRAPILEQNDENHGPVQTVGRSGEFAMRPMECAENVT</sequence>